<comment type="caution">
    <text evidence="2">The sequence shown here is derived from an EMBL/GenBank/DDBJ whole genome shotgun (WGS) entry which is preliminary data.</text>
</comment>
<dbReference type="AlphaFoldDB" id="A0A834EZS1"/>
<accession>A0A834EZS1</accession>
<evidence type="ECO:0000313" key="2">
    <source>
        <dbReference type="EMBL" id="KAF6719780.1"/>
    </source>
</evidence>
<organism evidence="2 3">
    <name type="scientific">Oryzias melastigma</name>
    <name type="common">Marine medaka</name>
    <dbReference type="NCBI Taxonomy" id="30732"/>
    <lineage>
        <taxon>Eukaryota</taxon>
        <taxon>Metazoa</taxon>
        <taxon>Chordata</taxon>
        <taxon>Craniata</taxon>
        <taxon>Vertebrata</taxon>
        <taxon>Euteleostomi</taxon>
        <taxon>Actinopterygii</taxon>
        <taxon>Neopterygii</taxon>
        <taxon>Teleostei</taxon>
        <taxon>Neoteleostei</taxon>
        <taxon>Acanthomorphata</taxon>
        <taxon>Ovalentaria</taxon>
        <taxon>Atherinomorphae</taxon>
        <taxon>Beloniformes</taxon>
        <taxon>Adrianichthyidae</taxon>
        <taxon>Oryziinae</taxon>
        <taxon>Oryzias</taxon>
    </lineage>
</organism>
<dbReference type="Proteomes" id="UP000646548">
    <property type="component" value="Unassembled WGS sequence"/>
</dbReference>
<evidence type="ECO:0000256" key="1">
    <source>
        <dbReference type="SAM" id="MobiDB-lite"/>
    </source>
</evidence>
<reference evidence="2" key="1">
    <citation type="journal article" name="BMC Genomics">
        <title>Long-read sequencing and de novo genome assembly of marine medaka (Oryzias melastigma).</title>
        <authorList>
            <person name="Liang P."/>
            <person name="Saqib H.S.A."/>
            <person name="Ni X."/>
            <person name="Shen Y."/>
        </authorList>
    </citation>
    <scope>NUCLEOTIDE SEQUENCE</scope>
    <source>
        <strain evidence="2">Bigg-433</strain>
    </source>
</reference>
<proteinExistence type="predicted"/>
<name>A0A834EZS1_ORYME</name>
<gene>
    <name evidence="2" type="ORF">FQA47_005159</name>
</gene>
<feature type="region of interest" description="Disordered" evidence="1">
    <location>
        <begin position="45"/>
        <end position="70"/>
    </location>
</feature>
<protein>
    <submittedName>
        <fullName evidence="2">Uncharacterized protein</fullName>
    </submittedName>
</protein>
<evidence type="ECO:0000313" key="3">
    <source>
        <dbReference type="Proteomes" id="UP000646548"/>
    </source>
</evidence>
<sequence>MWTGAADEAGQDCGTVFRLPLLIHDAPPYPGGTDTWTRVCMSSEANQRTDRGRRRGIASEPKYTEPETESRFWRTGIQPKRVRFHWGGSTGAESGGVQPGRRVKSPAEAFQVLRANSTSQRASRVVFQPLAARFVPSAWISVASSSGHQTAQMGAVTLHSAPGNPTLRKRHNARRRVGDHFRRSGNAAIFGGTAASRRKPASDPPTPSQRLYLNFIYDVTIRYHYLGNE</sequence>
<dbReference type="EMBL" id="WKFB01000567">
    <property type="protein sequence ID" value="KAF6719780.1"/>
    <property type="molecule type" value="Genomic_DNA"/>
</dbReference>